<evidence type="ECO:0000313" key="5">
    <source>
        <dbReference type="EMBL" id="GFR04845.1"/>
    </source>
</evidence>
<dbReference type="SUPFAM" id="SSF103473">
    <property type="entry name" value="MFS general substrate transporter"/>
    <property type="match status" value="1"/>
</dbReference>
<proteinExistence type="predicted"/>
<comment type="subcellular location">
    <subcellularLocation>
        <location evidence="1">Membrane</location>
        <topology evidence="1">Multi-pass membrane protein</topology>
    </subcellularLocation>
</comment>
<evidence type="ECO:0000256" key="2">
    <source>
        <dbReference type="SAM" id="MobiDB-lite"/>
    </source>
</evidence>
<feature type="compositionally biased region" description="Low complexity" evidence="2">
    <location>
        <begin position="225"/>
        <end position="234"/>
    </location>
</feature>
<feature type="transmembrane region" description="Helical" evidence="3">
    <location>
        <begin position="181"/>
        <end position="200"/>
    </location>
</feature>
<keyword evidence="6" id="KW-1185">Reference proteome</keyword>
<evidence type="ECO:0000259" key="4">
    <source>
        <dbReference type="PROSITE" id="PS50850"/>
    </source>
</evidence>
<dbReference type="InterPro" id="IPR036259">
    <property type="entry name" value="MFS_trans_sf"/>
</dbReference>
<feature type="domain" description="Major facilitator superfamily (MFS) profile" evidence="4">
    <location>
        <begin position="301"/>
        <end position="405"/>
    </location>
</feature>
<dbReference type="Pfam" id="PF07690">
    <property type="entry name" value="MFS_1"/>
    <property type="match status" value="1"/>
</dbReference>
<feature type="non-terminal residue" evidence="5">
    <location>
        <position position="1"/>
    </location>
</feature>
<comment type="caution">
    <text evidence="5">The sequence shown here is derived from an EMBL/GenBank/DDBJ whole genome shotgun (WGS) entry which is preliminary data.</text>
</comment>
<dbReference type="Proteomes" id="UP000887116">
    <property type="component" value="Unassembled WGS sequence"/>
</dbReference>
<feature type="transmembrane region" description="Helical" evidence="3">
    <location>
        <begin position="300"/>
        <end position="324"/>
    </location>
</feature>
<feature type="transmembrane region" description="Helical" evidence="3">
    <location>
        <begin position="374"/>
        <end position="400"/>
    </location>
</feature>
<feature type="transmembrane region" description="Helical" evidence="3">
    <location>
        <begin position="60"/>
        <end position="83"/>
    </location>
</feature>
<organism evidence="5 6">
    <name type="scientific">Trichonephila clavata</name>
    <name type="common">Joro spider</name>
    <name type="synonym">Nephila clavata</name>
    <dbReference type="NCBI Taxonomy" id="2740835"/>
    <lineage>
        <taxon>Eukaryota</taxon>
        <taxon>Metazoa</taxon>
        <taxon>Ecdysozoa</taxon>
        <taxon>Arthropoda</taxon>
        <taxon>Chelicerata</taxon>
        <taxon>Arachnida</taxon>
        <taxon>Araneae</taxon>
        <taxon>Araneomorphae</taxon>
        <taxon>Entelegynae</taxon>
        <taxon>Araneoidea</taxon>
        <taxon>Nephilidae</taxon>
        <taxon>Trichonephila</taxon>
    </lineage>
</organism>
<dbReference type="InterPro" id="IPR020846">
    <property type="entry name" value="MFS_dom"/>
</dbReference>
<accession>A0A8X6IHH5</accession>
<name>A0A8X6IHH5_TRICU</name>
<dbReference type="AlphaFoldDB" id="A0A8X6IHH5"/>
<sequence length="405" mass="44890">MPPNSGEIITPLPDPDIDGGWGWAIVVSTFTIRFIIHGIAYSTGIYYVELCEYFHTTNGAASLVMSILLGMLYGAGPVASALINKYSCRTTSLMGSAISCIGLLLSLAAPSIEYLYLTIGLMTGLGLGLMFLPTITSVALHFEKKRATAMGISSAGSGIGSLLLVPFTEWILNYYQDWKEAFLITTGIVMQCFVLSLFYCRDPFLDKRNEPTEEDSSDEPKTLLSSNSSCSFESIQKEDRSQDLQAVREKKLNLEDSEQNATTSSMMREKSMHSEVKKNMCLRYSSELYETLGLSLMKDYVFLIFLLSRLLQYLGAMTPSVYLYHRATELGIATSIQASFLMSLIGASNIIGKIVLGIFADLTSWNVLYTYKVCLLINGIATMMTSLITHYYTMAIYSFVFGFTF</sequence>
<dbReference type="GO" id="GO:0016020">
    <property type="term" value="C:membrane"/>
    <property type="evidence" value="ECO:0007669"/>
    <property type="project" value="UniProtKB-SubCell"/>
</dbReference>
<dbReference type="InterPro" id="IPR050327">
    <property type="entry name" value="Proton-linked_MCT"/>
</dbReference>
<feature type="transmembrane region" description="Helical" evidence="3">
    <location>
        <begin position="21"/>
        <end position="48"/>
    </location>
</feature>
<feature type="region of interest" description="Disordered" evidence="2">
    <location>
        <begin position="210"/>
        <end position="243"/>
    </location>
</feature>
<dbReference type="OrthoDB" id="6499973at2759"/>
<reference evidence="5" key="1">
    <citation type="submission" date="2020-07" db="EMBL/GenBank/DDBJ databases">
        <title>Multicomponent nature underlies the extraordinary mechanical properties of spider dragline silk.</title>
        <authorList>
            <person name="Kono N."/>
            <person name="Nakamura H."/>
            <person name="Mori M."/>
            <person name="Yoshida Y."/>
            <person name="Ohtoshi R."/>
            <person name="Malay A.D."/>
            <person name="Moran D.A.P."/>
            <person name="Tomita M."/>
            <person name="Numata K."/>
            <person name="Arakawa K."/>
        </authorList>
    </citation>
    <scope>NUCLEOTIDE SEQUENCE</scope>
</reference>
<feature type="transmembrane region" description="Helical" evidence="3">
    <location>
        <begin position="90"/>
        <end position="109"/>
    </location>
</feature>
<keyword evidence="3" id="KW-1133">Transmembrane helix</keyword>
<dbReference type="EMBL" id="BMAO01005932">
    <property type="protein sequence ID" value="GFR04845.1"/>
    <property type="molecule type" value="Genomic_DNA"/>
</dbReference>
<keyword evidence="3" id="KW-0812">Transmembrane</keyword>
<dbReference type="PROSITE" id="PS50850">
    <property type="entry name" value="MFS"/>
    <property type="match status" value="1"/>
</dbReference>
<feature type="transmembrane region" description="Helical" evidence="3">
    <location>
        <begin position="336"/>
        <end position="362"/>
    </location>
</feature>
<protein>
    <submittedName>
        <fullName evidence="5">Monocarboxylate transporter 14</fullName>
    </submittedName>
</protein>
<keyword evidence="3" id="KW-0472">Membrane</keyword>
<evidence type="ECO:0000256" key="1">
    <source>
        <dbReference type="ARBA" id="ARBA00004141"/>
    </source>
</evidence>
<evidence type="ECO:0000313" key="6">
    <source>
        <dbReference type="Proteomes" id="UP000887116"/>
    </source>
</evidence>
<dbReference type="GO" id="GO:0008028">
    <property type="term" value="F:monocarboxylic acid transmembrane transporter activity"/>
    <property type="evidence" value="ECO:0007669"/>
    <property type="project" value="TreeGrafter"/>
</dbReference>
<dbReference type="InterPro" id="IPR011701">
    <property type="entry name" value="MFS"/>
</dbReference>
<feature type="transmembrane region" description="Helical" evidence="3">
    <location>
        <begin position="115"/>
        <end position="140"/>
    </location>
</feature>
<feature type="transmembrane region" description="Helical" evidence="3">
    <location>
        <begin position="152"/>
        <end position="175"/>
    </location>
</feature>
<dbReference type="PANTHER" id="PTHR11360:SF284">
    <property type="entry name" value="EG:103B4.3 PROTEIN-RELATED"/>
    <property type="match status" value="1"/>
</dbReference>
<dbReference type="PANTHER" id="PTHR11360">
    <property type="entry name" value="MONOCARBOXYLATE TRANSPORTER"/>
    <property type="match status" value="1"/>
</dbReference>
<gene>
    <name evidence="5" type="primary">SLC16A14</name>
    <name evidence="5" type="ORF">TNCT_100071</name>
</gene>
<evidence type="ECO:0000256" key="3">
    <source>
        <dbReference type="SAM" id="Phobius"/>
    </source>
</evidence>
<dbReference type="Gene3D" id="1.20.1250.20">
    <property type="entry name" value="MFS general substrate transporter like domains"/>
    <property type="match status" value="1"/>
</dbReference>